<dbReference type="OrthoDB" id="6166840at2"/>
<protein>
    <submittedName>
        <fullName evidence="2">Uncharacterized protein</fullName>
    </submittedName>
</protein>
<keyword evidence="3" id="KW-1185">Reference proteome</keyword>
<dbReference type="AlphaFoldDB" id="A0A1H0HIJ9"/>
<proteinExistence type="predicted"/>
<accession>A0A1H0HIJ9</accession>
<keyword evidence="1" id="KW-1133">Transmembrane helix</keyword>
<organism evidence="2 3">
    <name type="scientific">Vreelandella arcis</name>
    <dbReference type="NCBI Taxonomy" id="416873"/>
    <lineage>
        <taxon>Bacteria</taxon>
        <taxon>Pseudomonadati</taxon>
        <taxon>Pseudomonadota</taxon>
        <taxon>Gammaproteobacteria</taxon>
        <taxon>Oceanospirillales</taxon>
        <taxon>Halomonadaceae</taxon>
        <taxon>Vreelandella</taxon>
    </lineage>
</organism>
<feature type="transmembrane region" description="Helical" evidence="1">
    <location>
        <begin position="86"/>
        <end position="111"/>
    </location>
</feature>
<dbReference type="Proteomes" id="UP000199677">
    <property type="component" value="Unassembled WGS sequence"/>
</dbReference>
<evidence type="ECO:0000313" key="2">
    <source>
        <dbReference type="EMBL" id="SDO18671.1"/>
    </source>
</evidence>
<dbReference type="EMBL" id="FNII01000015">
    <property type="protein sequence ID" value="SDO18671.1"/>
    <property type="molecule type" value="Genomic_DNA"/>
</dbReference>
<evidence type="ECO:0000256" key="1">
    <source>
        <dbReference type="SAM" id="Phobius"/>
    </source>
</evidence>
<dbReference type="STRING" id="416873.SAMN04487951_11584"/>
<keyword evidence="1" id="KW-0472">Membrane</keyword>
<name>A0A1H0HIJ9_9GAMM</name>
<keyword evidence="1" id="KW-0812">Transmembrane</keyword>
<feature type="transmembrane region" description="Helical" evidence="1">
    <location>
        <begin position="7"/>
        <end position="29"/>
    </location>
</feature>
<reference evidence="3" key="1">
    <citation type="submission" date="2016-10" db="EMBL/GenBank/DDBJ databases">
        <authorList>
            <person name="Varghese N."/>
            <person name="Submissions S."/>
        </authorList>
    </citation>
    <scope>NUCLEOTIDE SEQUENCE [LARGE SCALE GENOMIC DNA]</scope>
    <source>
        <strain evidence="3">CGMCC 1.6494</strain>
    </source>
</reference>
<gene>
    <name evidence="2" type="ORF">SAMN04487951_11584</name>
</gene>
<sequence>MDTVRQLLVSFPFILFSILLPLVGLYWLLVLLRLAPVELFEKDSLRDDHLASALVAQGFAGVPTTVALSWLIVLAASMTLAVELLVLRWLSLGLFIIPIGVVLLWASFALASPIAESLCRQMGPWFHRHQARRSLLGKCVKVTQAASAGQAGVAVLTDDPSCEVRLLGKHGRLLNAGEHRVLVKYLPKEDAFRSVSQDTYLETRTRLRQLRGKSRSKSKSAGTLAPH</sequence>
<evidence type="ECO:0000313" key="3">
    <source>
        <dbReference type="Proteomes" id="UP000199677"/>
    </source>
</evidence>
<feature type="transmembrane region" description="Helical" evidence="1">
    <location>
        <begin position="49"/>
        <end position="74"/>
    </location>
</feature>
<dbReference type="RefSeq" id="WP_089707560.1">
    <property type="nucleotide sequence ID" value="NZ_FNII01000015.1"/>
</dbReference>